<dbReference type="InterPro" id="IPR017850">
    <property type="entry name" value="Alkaline_phosphatase_core_sf"/>
</dbReference>
<dbReference type="GO" id="GO:0004065">
    <property type="term" value="F:arylsulfatase activity"/>
    <property type="evidence" value="ECO:0007669"/>
    <property type="project" value="TreeGrafter"/>
</dbReference>
<accession>A0A7X2ZV62</accession>
<comment type="caution">
    <text evidence="4">The sequence shown here is derived from an EMBL/GenBank/DDBJ whole genome shotgun (WGS) entry which is preliminary data.</text>
</comment>
<evidence type="ECO:0000313" key="5">
    <source>
        <dbReference type="Proteomes" id="UP000540519"/>
    </source>
</evidence>
<proteinExistence type="inferred from homology"/>
<protein>
    <submittedName>
        <fullName evidence="4">Sulfatase</fullName>
    </submittedName>
</protein>
<feature type="domain" description="Sulfatase N-terminal" evidence="3">
    <location>
        <begin position="29"/>
        <end position="278"/>
    </location>
</feature>
<dbReference type="Proteomes" id="UP000540519">
    <property type="component" value="Unassembled WGS sequence"/>
</dbReference>
<keyword evidence="5" id="KW-1185">Reference proteome</keyword>
<evidence type="ECO:0000259" key="3">
    <source>
        <dbReference type="Pfam" id="PF00884"/>
    </source>
</evidence>
<dbReference type="SUPFAM" id="SSF53649">
    <property type="entry name" value="Alkaline phosphatase-like"/>
    <property type="match status" value="1"/>
</dbReference>
<organism evidence="4 5">
    <name type="scientific">Zobellia amurskyensis</name>
    <dbReference type="NCBI Taxonomy" id="248905"/>
    <lineage>
        <taxon>Bacteria</taxon>
        <taxon>Pseudomonadati</taxon>
        <taxon>Bacteroidota</taxon>
        <taxon>Flavobacteriia</taxon>
        <taxon>Flavobacteriales</taxon>
        <taxon>Flavobacteriaceae</taxon>
        <taxon>Zobellia</taxon>
    </lineage>
</organism>
<name>A0A7X2ZV62_9FLAO</name>
<dbReference type="OrthoDB" id="9789742at2"/>
<dbReference type="PANTHER" id="PTHR42693">
    <property type="entry name" value="ARYLSULFATASE FAMILY MEMBER"/>
    <property type="match status" value="1"/>
</dbReference>
<evidence type="ECO:0000256" key="2">
    <source>
        <dbReference type="ARBA" id="ARBA00022801"/>
    </source>
</evidence>
<feature type="non-terminal residue" evidence="4">
    <location>
        <position position="278"/>
    </location>
</feature>
<dbReference type="InterPro" id="IPR050738">
    <property type="entry name" value="Sulfatase"/>
</dbReference>
<dbReference type="Pfam" id="PF00884">
    <property type="entry name" value="Sulfatase"/>
    <property type="match status" value="1"/>
</dbReference>
<evidence type="ECO:0000313" key="4">
    <source>
        <dbReference type="EMBL" id="MUH36977.1"/>
    </source>
</evidence>
<keyword evidence="2" id="KW-0378">Hydrolase</keyword>
<dbReference type="PANTHER" id="PTHR42693:SF53">
    <property type="entry name" value="ENDO-4-O-SULFATASE"/>
    <property type="match status" value="1"/>
</dbReference>
<dbReference type="EMBL" id="RCNR01000029">
    <property type="protein sequence ID" value="MUH36977.1"/>
    <property type="molecule type" value="Genomic_DNA"/>
</dbReference>
<dbReference type="InterPro" id="IPR000917">
    <property type="entry name" value="Sulfatase_N"/>
</dbReference>
<dbReference type="RefSeq" id="WP_155600389.1">
    <property type="nucleotide sequence ID" value="NZ_RCNR01000029.1"/>
</dbReference>
<dbReference type="Gene3D" id="3.40.720.10">
    <property type="entry name" value="Alkaline Phosphatase, subunit A"/>
    <property type="match status" value="1"/>
</dbReference>
<evidence type="ECO:0000256" key="1">
    <source>
        <dbReference type="ARBA" id="ARBA00008779"/>
    </source>
</evidence>
<dbReference type="AlphaFoldDB" id="A0A7X2ZV62"/>
<comment type="similarity">
    <text evidence="1">Belongs to the sulfatase family.</text>
</comment>
<gene>
    <name evidence="4" type="ORF">D9O36_14085</name>
</gene>
<reference evidence="4 5" key="1">
    <citation type="journal article" date="2019" name="Mar. Drugs">
        <title>Comparative Genomics and CAZyme Genome Repertoires of Marine Zobellia amurskyensis KMM 3526(T) and Zobellia laminariae KMM 3676(T).</title>
        <authorList>
            <person name="Chernysheva N."/>
            <person name="Bystritskaya E."/>
            <person name="Stenkova A."/>
            <person name="Golovkin I."/>
            <person name="Nedashkovskaya O."/>
            <person name="Isaeva M."/>
        </authorList>
    </citation>
    <scope>NUCLEOTIDE SEQUENCE [LARGE SCALE GENOMIC DNA]</scope>
    <source>
        <strain evidence="4 5">KMM 3526</strain>
    </source>
</reference>
<sequence>MNIKILLLSVVIFFPPSLRSQEKNKTKRPNVVYILTDQWRASALGYAGNPDVKTPNLDKFSKAAVNFTNAVSVAPVCTPHRAALMTGRYPTTTGMFLNDLHLPEEELCMAEIFKTAGYDTGYLGKWHLDGHGRLNNVAPERRQGFDYWKALECSHNYNKMPYYENQDPQMKYWDGFSPFAIAEDANNYMAEQTKKDNPFLLFVSIATPHFPHNNAPQKYKDLYPKSELTLAPNVPEEWKDATLKELQGYYAQCTVSDEAIGSILNKIKELDIWENTII</sequence>